<gene>
    <name evidence="1" type="ORF">JDN41_08740</name>
</gene>
<sequence>MSTTVAQSREKKMSLRISAFADEVGFYVHSTRSGVNKYAIDADAWIEGATAAGWMPHLRQRPLSAGYVAGEWQIATLKDAANPVRYPGPIPEALWDDIFIGLGWRGLVKAQPELKVWNGDVLPDVLSAGAVLVRLSLLRVAAAQPAAMALELSNLQAHLAKSEGKKLEIDEAMIELLEKYAERAGIPEHWLIWGIAEEL</sequence>
<dbReference type="Proteomes" id="UP000623250">
    <property type="component" value="Unassembled WGS sequence"/>
</dbReference>
<comment type="caution">
    <text evidence="1">The sequence shown here is derived from an EMBL/GenBank/DDBJ whole genome shotgun (WGS) entry which is preliminary data.</text>
</comment>
<dbReference type="AlphaFoldDB" id="A0A8I1GD36"/>
<protein>
    <submittedName>
        <fullName evidence="1">Uncharacterized protein</fullName>
    </submittedName>
</protein>
<evidence type="ECO:0000313" key="1">
    <source>
        <dbReference type="EMBL" id="MBJ7543645.1"/>
    </source>
</evidence>
<dbReference type="RefSeq" id="WP_037234088.1">
    <property type="nucleotide sequence ID" value="NZ_JAEMUK010000015.1"/>
</dbReference>
<keyword evidence="2" id="KW-1185">Reference proteome</keyword>
<accession>A0A8I1GD36</accession>
<proteinExistence type="predicted"/>
<organism evidence="1 2">
    <name type="scientific">Rhodomicrobium udaipurense</name>
    <dbReference type="NCBI Taxonomy" id="1202716"/>
    <lineage>
        <taxon>Bacteria</taxon>
        <taxon>Pseudomonadati</taxon>
        <taxon>Pseudomonadota</taxon>
        <taxon>Alphaproteobacteria</taxon>
        <taxon>Hyphomicrobiales</taxon>
        <taxon>Hyphomicrobiaceae</taxon>
        <taxon>Rhodomicrobium</taxon>
    </lineage>
</organism>
<evidence type="ECO:0000313" key="2">
    <source>
        <dbReference type="Proteomes" id="UP000623250"/>
    </source>
</evidence>
<name>A0A8I1GD36_9HYPH</name>
<dbReference type="EMBL" id="JAEMUK010000015">
    <property type="protein sequence ID" value="MBJ7543645.1"/>
    <property type="molecule type" value="Genomic_DNA"/>
</dbReference>
<reference evidence="1 2" key="1">
    <citation type="submission" date="2020-12" db="EMBL/GenBank/DDBJ databases">
        <title>Revised draft genomes of Rhodomicrobium vannielii ATCC 17100 and Rhodomicrobium udaipurense JA643.</title>
        <authorList>
            <person name="Conners E.M."/>
            <person name="Davenport E.J."/>
            <person name="Bose A."/>
        </authorList>
    </citation>
    <scope>NUCLEOTIDE SEQUENCE [LARGE SCALE GENOMIC DNA]</scope>
    <source>
        <strain evidence="1 2">JA643</strain>
    </source>
</reference>